<dbReference type="Proteomes" id="UP000485058">
    <property type="component" value="Unassembled WGS sequence"/>
</dbReference>
<sequence length="248" mass="25534">MLANKTVSSHIKAPVRGVIARPTIVRMTPPQASGQHHGASAAAAAAVALLLTTGSPSWAEIPVAPYQDPAFTTPSGNDTRGVGKGSIPQRDPMDRRGLFDWLRSPALRLNVSPPTYADGSPATTSRGNDPIQATGMSAGESLKASPRLPPAVGGVTPASAGVAEGKKAVDAKDMLKKVELGGDLAKLDQKIEEQLDGAVRQGATDVKAEVVEDVKAVQEAAKRGEGISKQQAEGIQSNLAQLKSIVGA</sequence>
<dbReference type="AlphaFoldDB" id="A0A699YAX1"/>
<protein>
    <submittedName>
        <fullName evidence="2">Uncharacterized protein</fullName>
    </submittedName>
</protein>
<name>A0A699YAX1_HAELA</name>
<evidence type="ECO:0000313" key="3">
    <source>
        <dbReference type="Proteomes" id="UP000485058"/>
    </source>
</evidence>
<evidence type="ECO:0000313" key="2">
    <source>
        <dbReference type="EMBL" id="GFH07320.1"/>
    </source>
</evidence>
<feature type="non-terminal residue" evidence="2">
    <location>
        <position position="1"/>
    </location>
</feature>
<feature type="region of interest" description="Disordered" evidence="1">
    <location>
        <begin position="112"/>
        <end position="145"/>
    </location>
</feature>
<reference evidence="2 3" key="1">
    <citation type="submission" date="2020-02" db="EMBL/GenBank/DDBJ databases">
        <title>Draft genome sequence of Haematococcus lacustris strain NIES-144.</title>
        <authorList>
            <person name="Morimoto D."/>
            <person name="Nakagawa S."/>
            <person name="Yoshida T."/>
            <person name="Sawayama S."/>
        </authorList>
    </citation>
    <scope>NUCLEOTIDE SEQUENCE [LARGE SCALE GENOMIC DNA]</scope>
    <source>
        <strain evidence="2 3">NIES-144</strain>
    </source>
</reference>
<organism evidence="2 3">
    <name type="scientific">Haematococcus lacustris</name>
    <name type="common">Green alga</name>
    <name type="synonym">Haematococcus pluvialis</name>
    <dbReference type="NCBI Taxonomy" id="44745"/>
    <lineage>
        <taxon>Eukaryota</taxon>
        <taxon>Viridiplantae</taxon>
        <taxon>Chlorophyta</taxon>
        <taxon>core chlorophytes</taxon>
        <taxon>Chlorophyceae</taxon>
        <taxon>CS clade</taxon>
        <taxon>Chlamydomonadales</taxon>
        <taxon>Haematococcaceae</taxon>
        <taxon>Haematococcus</taxon>
    </lineage>
</organism>
<accession>A0A699YAX1</accession>
<proteinExistence type="predicted"/>
<feature type="region of interest" description="Disordered" evidence="1">
    <location>
        <begin position="71"/>
        <end position="94"/>
    </location>
</feature>
<gene>
    <name evidence="2" type="ORF">HaLaN_02105</name>
</gene>
<dbReference type="EMBL" id="BLLF01000087">
    <property type="protein sequence ID" value="GFH07320.1"/>
    <property type="molecule type" value="Genomic_DNA"/>
</dbReference>
<evidence type="ECO:0000256" key="1">
    <source>
        <dbReference type="SAM" id="MobiDB-lite"/>
    </source>
</evidence>
<keyword evidence="3" id="KW-1185">Reference proteome</keyword>
<comment type="caution">
    <text evidence="2">The sequence shown here is derived from an EMBL/GenBank/DDBJ whole genome shotgun (WGS) entry which is preliminary data.</text>
</comment>